<proteinExistence type="predicted"/>
<keyword evidence="2" id="KW-1185">Reference proteome</keyword>
<dbReference type="EMBL" id="RSEC01000006">
    <property type="protein sequence ID" value="RSD26350.1"/>
    <property type="molecule type" value="Genomic_DNA"/>
</dbReference>
<organism evidence="1 2">
    <name type="scientific">Amycolatopsis eburnea</name>
    <dbReference type="NCBI Taxonomy" id="2267691"/>
    <lineage>
        <taxon>Bacteria</taxon>
        <taxon>Bacillati</taxon>
        <taxon>Actinomycetota</taxon>
        <taxon>Actinomycetes</taxon>
        <taxon>Pseudonocardiales</taxon>
        <taxon>Pseudonocardiaceae</taxon>
        <taxon>Amycolatopsis</taxon>
    </lineage>
</organism>
<dbReference type="OrthoDB" id="3670984at2"/>
<comment type="caution">
    <text evidence="1">The sequence shown here is derived from an EMBL/GenBank/DDBJ whole genome shotgun (WGS) entry which is preliminary data.</text>
</comment>
<evidence type="ECO:0000313" key="1">
    <source>
        <dbReference type="EMBL" id="RSD26350.1"/>
    </source>
</evidence>
<evidence type="ECO:0000313" key="2">
    <source>
        <dbReference type="Proteomes" id="UP000267081"/>
    </source>
</evidence>
<name>A0A3R9E8H7_9PSEU</name>
<dbReference type="Proteomes" id="UP000267081">
    <property type="component" value="Unassembled WGS sequence"/>
</dbReference>
<accession>A0A3R9E8H7</accession>
<reference evidence="1 2" key="1">
    <citation type="submission" date="2018-12" db="EMBL/GenBank/DDBJ databases">
        <title>Amycolatopsis eburnea sp. nov. actinomycete associate with arbuscular mycorrhiza fungal spore.</title>
        <authorList>
            <person name="Lumyong S."/>
            <person name="Chaiya L."/>
        </authorList>
    </citation>
    <scope>NUCLEOTIDE SEQUENCE [LARGE SCALE GENOMIC DNA]</scope>
    <source>
        <strain evidence="1 2">GLM-1</strain>
    </source>
</reference>
<dbReference type="RefSeq" id="WP_125305607.1">
    <property type="nucleotide sequence ID" value="NZ_RSEC01000006.1"/>
</dbReference>
<protein>
    <submittedName>
        <fullName evidence="1">Uncharacterized protein</fullName>
    </submittedName>
</protein>
<gene>
    <name evidence="1" type="ORF">EIY87_00365</name>
</gene>
<sequence length="320" mass="33605">MELTRVVLGQAATLRHVFLLDEETPVDVSAGSVAVVLKDPAGTTVASGTAAHGGTGEYTFVLPAQAAVTLLTVTWTGTIAGNPTTVTDLVEVAGGTFFTIAYIRAADAQLADVEDFPTPVLVAARLETELECEAICGRAFVPRYWRETLDGTGTSDVLLGKADVRAIRSAAVAPRTGLPTVALSAGQLAALAVTADGMLRRTDSGFWTEGNANVVLEGEYGLDAPPQPLREAALVRLRSLANKHRSMVPDRASSFTSVDGGTYRLTLPKRKSTGIPDVDAVYARYGLDAEDGSTGSSGAPASRQLNFDPQWLSMFHGGVR</sequence>
<dbReference type="AlphaFoldDB" id="A0A3R9E8H7"/>